<feature type="compositionally biased region" description="Basic and acidic residues" evidence="1">
    <location>
        <begin position="38"/>
        <end position="57"/>
    </location>
</feature>
<evidence type="ECO:0000256" key="1">
    <source>
        <dbReference type="SAM" id="MobiDB-lite"/>
    </source>
</evidence>
<evidence type="ECO:0000313" key="2">
    <source>
        <dbReference type="EMBL" id="KAG8186090.1"/>
    </source>
</evidence>
<gene>
    <name evidence="2" type="ORF">JTE90_003173</name>
</gene>
<organism evidence="2 3">
    <name type="scientific">Oedothorax gibbosus</name>
    <dbReference type="NCBI Taxonomy" id="931172"/>
    <lineage>
        <taxon>Eukaryota</taxon>
        <taxon>Metazoa</taxon>
        <taxon>Ecdysozoa</taxon>
        <taxon>Arthropoda</taxon>
        <taxon>Chelicerata</taxon>
        <taxon>Arachnida</taxon>
        <taxon>Araneae</taxon>
        <taxon>Araneomorphae</taxon>
        <taxon>Entelegynae</taxon>
        <taxon>Araneoidea</taxon>
        <taxon>Linyphiidae</taxon>
        <taxon>Erigoninae</taxon>
        <taxon>Oedothorax</taxon>
    </lineage>
</organism>
<dbReference type="Proteomes" id="UP000827092">
    <property type="component" value="Unassembled WGS sequence"/>
</dbReference>
<feature type="region of interest" description="Disordered" evidence="1">
    <location>
        <begin position="16"/>
        <end position="74"/>
    </location>
</feature>
<keyword evidence="3" id="KW-1185">Reference proteome</keyword>
<name>A0AAV6UNR5_9ARAC</name>
<evidence type="ECO:0000313" key="3">
    <source>
        <dbReference type="Proteomes" id="UP000827092"/>
    </source>
</evidence>
<proteinExistence type="predicted"/>
<protein>
    <submittedName>
        <fullName evidence="2">Uncharacterized protein</fullName>
    </submittedName>
</protein>
<dbReference type="AlphaFoldDB" id="A0AAV6UNR5"/>
<dbReference type="EMBL" id="JAFNEN010000312">
    <property type="protein sequence ID" value="KAG8186090.1"/>
    <property type="molecule type" value="Genomic_DNA"/>
</dbReference>
<comment type="caution">
    <text evidence="2">The sequence shown here is derived from an EMBL/GenBank/DDBJ whole genome shotgun (WGS) entry which is preliminary data.</text>
</comment>
<sequence length="74" mass="8085">MSCGCVRTGASLFPRGVKGRPPQRPFVGLSGVSTNWKGGREGKAPARNRPEVTERNAHGRQRAPIRSYLTRPRG</sequence>
<reference evidence="2 3" key="1">
    <citation type="journal article" date="2022" name="Nat. Ecol. Evol.">
        <title>A masculinizing supergene underlies an exaggerated male reproductive morph in a spider.</title>
        <authorList>
            <person name="Hendrickx F."/>
            <person name="De Corte Z."/>
            <person name="Sonet G."/>
            <person name="Van Belleghem S.M."/>
            <person name="Kostlbacher S."/>
            <person name="Vangestel C."/>
        </authorList>
    </citation>
    <scope>NUCLEOTIDE SEQUENCE [LARGE SCALE GENOMIC DNA]</scope>
    <source>
        <strain evidence="2">W744_W776</strain>
    </source>
</reference>
<accession>A0AAV6UNR5</accession>